<evidence type="ECO:0000256" key="2">
    <source>
        <dbReference type="SAM" id="MobiDB-lite"/>
    </source>
</evidence>
<dbReference type="Pfam" id="PF13688">
    <property type="entry name" value="Reprolysin_5"/>
    <property type="match status" value="1"/>
</dbReference>
<sequence length="604" mass="65983">MALLRFAAAIILVITFFSSNPHALSIARASPQHVTWVEDLSLVKAADSFDANSSFELFFNLHGIKKQIKLRLVPNNQVLANSASVRFLRQDGTLSHIEPIQRSSHLVFKGDAFVQDSQDNRWRDAGIARITIREHEYDPLFEGTFTIDNDRFHVQIDSTFRKTHSLNYIIPHNPEKPFLVAWRDSDAHGHERREEASYDLRCGVDNPSNVARRYLSRSPGHGLLEGSTMKLQERQRFGGDLTDTIGSTDGCPSSRLIALLGIATDCSYTADFSSTDEIQSHIVAHINAASQVYEDTFNISLAIQNLTISDANCPSSSSSSDWNIPCSANADTRDRLSRFSQWRGELSDDNALWTLLSGCRTSSTVGVSWLGEVCRQGANSFQDSGTTQTSSSTNIVLRNNQEWQVIAHEIGHSFGASHDCTSSTCSDGTSDMQGCCPLSSGTCNANGQYIMNPAAVSGVTSFSPCTIGAVCSSIGRGSIDTSCLRNNDEVTVITGPSCPNGTTVDENIPGCSVQGTSNPTSTDTDDDGDDDDRLDNDFGRNNNDSARDWFDENRTTVIVIASVGGSIALILVIWCICCCARQKKPKNLLVKQQGMPVQHPVRYA</sequence>
<feature type="transmembrane region" description="Helical" evidence="3">
    <location>
        <begin position="557"/>
        <end position="580"/>
    </location>
</feature>
<dbReference type="InterPro" id="IPR034028">
    <property type="entry name" value="ZnMc_ADAM_fungal"/>
</dbReference>
<evidence type="ECO:0000313" key="6">
    <source>
        <dbReference type="EMBL" id="KAH7126478.1"/>
    </source>
</evidence>
<keyword evidence="3" id="KW-0472">Membrane</keyword>
<dbReference type="GO" id="GO:0046872">
    <property type="term" value="F:metal ion binding"/>
    <property type="evidence" value="ECO:0007669"/>
    <property type="project" value="UniProtKB-KW"/>
</dbReference>
<dbReference type="InterPro" id="IPR024079">
    <property type="entry name" value="MetalloPept_cat_dom_sf"/>
</dbReference>
<dbReference type="CDD" id="cd04271">
    <property type="entry name" value="ZnMc_ADAM_fungal"/>
    <property type="match status" value="1"/>
</dbReference>
<dbReference type="InterPro" id="IPR001590">
    <property type="entry name" value="Peptidase_M12B"/>
</dbReference>
<dbReference type="GO" id="GO:0006508">
    <property type="term" value="P:proteolysis"/>
    <property type="evidence" value="ECO:0007669"/>
    <property type="project" value="InterPro"/>
</dbReference>
<feature type="signal peptide" evidence="4">
    <location>
        <begin position="1"/>
        <end position="23"/>
    </location>
</feature>
<keyword evidence="4" id="KW-0732">Signal</keyword>
<dbReference type="EMBL" id="JAGMUU010000023">
    <property type="protein sequence ID" value="KAH7126478.1"/>
    <property type="molecule type" value="Genomic_DNA"/>
</dbReference>
<dbReference type="Proteomes" id="UP000717696">
    <property type="component" value="Unassembled WGS sequence"/>
</dbReference>
<dbReference type="GO" id="GO:0004222">
    <property type="term" value="F:metalloendopeptidase activity"/>
    <property type="evidence" value="ECO:0007669"/>
    <property type="project" value="InterPro"/>
</dbReference>
<dbReference type="PANTHER" id="PTHR11905">
    <property type="entry name" value="ADAM A DISINTEGRIN AND METALLOPROTEASE DOMAIN"/>
    <property type="match status" value="1"/>
</dbReference>
<keyword evidence="3" id="KW-0812">Transmembrane</keyword>
<dbReference type="AlphaFoldDB" id="A0A9P9DW34"/>
<gene>
    <name evidence="6" type="ORF">B0J13DRAFT_484005</name>
</gene>
<protein>
    <submittedName>
        <fullName evidence="6">Metallo-peptidase family M12-domain-containing protein</fullName>
    </submittedName>
</protein>
<keyword evidence="7" id="KW-1185">Reference proteome</keyword>
<proteinExistence type="predicted"/>
<reference evidence="6" key="1">
    <citation type="journal article" date="2021" name="Nat. Commun.">
        <title>Genetic determinants of endophytism in the Arabidopsis root mycobiome.</title>
        <authorList>
            <person name="Mesny F."/>
            <person name="Miyauchi S."/>
            <person name="Thiergart T."/>
            <person name="Pickel B."/>
            <person name="Atanasova L."/>
            <person name="Karlsson M."/>
            <person name="Huettel B."/>
            <person name="Barry K.W."/>
            <person name="Haridas S."/>
            <person name="Chen C."/>
            <person name="Bauer D."/>
            <person name="Andreopoulos W."/>
            <person name="Pangilinan J."/>
            <person name="LaButti K."/>
            <person name="Riley R."/>
            <person name="Lipzen A."/>
            <person name="Clum A."/>
            <person name="Drula E."/>
            <person name="Henrissat B."/>
            <person name="Kohler A."/>
            <person name="Grigoriev I.V."/>
            <person name="Martin F.M."/>
            <person name="Hacquard S."/>
        </authorList>
    </citation>
    <scope>NUCLEOTIDE SEQUENCE</scope>
    <source>
        <strain evidence="6">MPI-CAGE-AT-0021</strain>
    </source>
</reference>
<evidence type="ECO:0000259" key="5">
    <source>
        <dbReference type="PROSITE" id="PS50215"/>
    </source>
</evidence>
<feature type="binding site" evidence="1">
    <location>
        <position position="408"/>
    </location>
    <ligand>
        <name>Zn(2+)</name>
        <dbReference type="ChEBI" id="CHEBI:29105"/>
        <note>catalytic</note>
    </ligand>
</feature>
<dbReference type="SUPFAM" id="SSF55486">
    <property type="entry name" value="Metalloproteases ('zincins'), catalytic domain"/>
    <property type="match status" value="1"/>
</dbReference>
<evidence type="ECO:0000256" key="1">
    <source>
        <dbReference type="PROSITE-ProRule" id="PRU00276"/>
    </source>
</evidence>
<keyword evidence="3" id="KW-1133">Transmembrane helix</keyword>
<dbReference type="OrthoDB" id="5951731at2759"/>
<feature type="region of interest" description="Disordered" evidence="2">
    <location>
        <begin position="505"/>
        <end position="546"/>
    </location>
</feature>
<feature type="active site" evidence="1">
    <location>
        <position position="409"/>
    </location>
</feature>
<organism evidence="6 7">
    <name type="scientific">Dactylonectria estremocensis</name>
    <dbReference type="NCBI Taxonomy" id="1079267"/>
    <lineage>
        <taxon>Eukaryota</taxon>
        <taxon>Fungi</taxon>
        <taxon>Dikarya</taxon>
        <taxon>Ascomycota</taxon>
        <taxon>Pezizomycotina</taxon>
        <taxon>Sordariomycetes</taxon>
        <taxon>Hypocreomycetidae</taxon>
        <taxon>Hypocreales</taxon>
        <taxon>Nectriaceae</taxon>
        <taxon>Dactylonectria</taxon>
    </lineage>
</organism>
<dbReference type="Gene3D" id="3.40.390.10">
    <property type="entry name" value="Collagenase (Catalytic Domain)"/>
    <property type="match status" value="1"/>
</dbReference>
<comment type="caution">
    <text evidence="1">Lacks conserved residue(s) required for the propagation of feature annotation.</text>
</comment>
<comment type="caution">
    <text evidence="6">The sequence shown here is derived from an EMBL/GenBank/DDBJ whole genome shotgun (WGS) entry which is preliminary data.</text>
</comment>
<accession>A0A9P9DW34</accession>
<feature type="domain" description="Peptidase M12B" evidence="5">
    <location>
        <begin position="255"/>
        <end position="467"/>
    </location>
</feature>
<dbReference type="PROSITE" id="PS50215">
    <property type="entry name" value="ADAM_MEPRO"/>
    <property type="match status" value="1"/>
</dbReference>
<feature type="binding site" evidence="1">
    <location>
        <position position="412"/>
    </location>
    <ligand>
        <name>Zn(2+)</name>
        <dbReference type="ChEBI" id="CHEBI:29105"/>
        <note>catalytic</note>
    </ligand>
</feature>
<evidence type="ECO:0000256" key="3">
    <source>
        <dbReference type="SAM" id="Phobius"/>
    </source>
</evidence>
<feature type="binding site" evidence="1">
    <location>
        <position position="418"/>
    </location>
    <ligand>
        <name>Zn(2+)</name>
        <dbReference type="ChEBI" id="CHEBI:29105"/>
        <note>catalytic</note>
    </ligand>
</feature>
<evidence type="ECO:0000313" key="7">
    <source>
        <dbReference type="Proteomes" id="UP000717696"/>
    </source>
</evidence>
<evidence type="ECO:0000256" key="4">
    <source>
        <dbReference type="SAM" id="SignalP"/>
    </source>
</evidence>
<feature type="compositionally biased region" description="Acidic residues" evidence="2">
    <location>
        <begin position="523"/>
        <end position="534"/>
    </location>
</feature>
<feature type="chain" id="PRO_5040269298" evidence="4">
    <location>
        <begin position="24"/>
        <end position="604"/>
    </location>
</feature>
<dbReference type="PANTHER" id="PTHR11905:SF159">
    <property type="entry name" value="ADAM METALLOPROTEASE"/>
    <property type="match status" value="1"/>
</dbReference>
<name>A0A9P9DW34_9HYPO</name>
<keyword evidence="1" id="KW-0862">Zinc</keyword>
<keyword evidence="1" id="KW-0479">Metal-binding</keyword>